<dbReference type="EMBL" id="GGEC01022669">
    <property type="protein sequence ID" value="MBX03153.1"/>
    <property type="molecule type" value="Transcribed_RNA"/>
</dbReference>
<name>A0A2P2KBN1_RHIMU</name>
<protein>
    <submittedName>
        <fullName evidence="1">Uncharacterized protein</fullName>
    </submittedName>
</protein>
<proteinExistence type="predicted"/>
<accession>A0A2P2KBN1</accession>
<reference evidence="1" key="1">
    <citation type="submission" date="2018-02" db="EMBL/GenBank/DDBJ databases">
        <title>Rhizophora mucronata_Transcriptome.</title>
        <authorList>
            <person name="Meera S.P."/>
            <person name="Sreeshan A."/>
            <person name="Augustine A."/>
        </authorList>
    </citation>
    <scope>NUCLEOTIDE SEQUENCE</scope>
    <source>
        <tissue evidence="1">Leaf</tissue>
    </source>
</reference>
<dbReference type="AlphaFoldDB" id="A0A2P2KBN1"/>
<sequence>MYYSAFKLQYSNKTSPTFKINLPFPLSRIKTYTIEKEKKNKSARPCFDHLGHKWH</sequence>
<organism evidence="1">
    <name type="scientific">Rhizophora mucronata</name>
    <name type="common">Asiatic mangrove</name>
    <dbReference type="NCBI Taxonomy" id="61149"/>
    <lineage>
        <taxon>Eukaryota</taxon>
        <taxon>Viridiplantae</taxon>
        <taxon>Streptophyta</taxon>
        <taxon>Embryophyta</taxon>
        <taxon>Tracheophyta</taxon>
        <taxon>Spermatophyta</taxon>
        <taxon>Magnoliopsida</taxon>
        <taxon>eudicotyledons</taxon>
        <taxon>Gunneridae</taxon>
        <taxon>Pentapetalae</taxon>
        <taxon>rosids</taxon>
        <taxon>fabids</taxon>
        <taxon>Malpighiales</taxon>
        <taxon>Rhizophoraceae</taxon>
        <taxon>Rhizophora</taxon>
    </lineage>
</organism>
<evidence type="ECO:0000313" key="1">
    <source>
        <dbReference type="EMBL" id="MBX03153.1"/>
    </source>
</evidence>